<dbReference type="Proteomes" id="UP000011116">
    <property type="component" value="Chromosome 2H"/>
</dbReference>
<protein>
    <submittedName>
        <fullName evidence="2">Uncharacterized protein</fullName>
    </submittedName>
</protein>
<dbReference type="AlphaFoldDB" id="A0A8I6WUY4"/>
<reference evidence="2" key="3">
    <citation type="submission" date="2022-01" db="UniProtKB">
        <authorList>
            <consortium name="EnsemblPlants"/>
        </authorList>
    </citation>
    <scope>IDENTIFICATION</scope>
    <source>
        <strain evidence="2">subsp. vulgare</strain>
    </source>
</reference>
<accession>A0A8I6WUY4</accession>
<sequence length="128" mass="13883">MASPRQEYVQIVGVPSPLPVAWLEGDVLAEYLQFLEEAEKAAAAAAPLPGVKWLEGDVLANFLQFLGEDEPEPEPEPVVHYDSGNGGDSMDEEEEDEEMAFLLRHITGLPAFMARAAAAATSPRCKID</sequence>
<keyword evidence="3" id="KW-1185">Reference proteome</keyword>
<dbReference type="Gramene" id="HORVU.MOREX.r2.2HG0175430.1">
    <property type="protein sequence ID" value="HORVU.MOREX.r2.2HG0175430.1.CDS.1"/>
    <property type="gene ID" value="HORVU.MOREX.r2.2HG0175430"/>
</dbReference>
<proteinExistence type="predicted"/>
<reference evidence="2" key="2">
    <citation type="submission" date="2020-10" db="EMBL/GenBank/DDBJ databases">
        <authorList>
            <person name="Scholz U."/>
            <person name="Mascher M."/>
            <person name="Fiebig A."/>
        </authorList>
    </citation>
    <scope>NUCLEOTIDE SEQUENCE [LARGE SCALE GENOMIC DNA]</scope>
    <source>
        <strain evidence="2">cv. Morex</strain>
    </source>
</reference>
<dbReference type="EnsemblPlants" id="HORVU.MOREX.r3.2HG0211000.1">
    <property type="protein sequence ID" value="HORVU.MOREX.r3.2HG0211000.1.CDS1"/>
    <property type="gene ID" value="HORVU.MOREX.r3.2HG0211000"/>
</dbReference>
<dbReference type="OMA" id="MATLEYV"/>
<evidence type="ECO:0000256" key="1">
    <source>
        <dbReference type="SAM" id="MobiDB-lite"/>
    </source>
</evidence>
<name>A0A8I6WUY4_HORVV</name>
<reference evidence="3" key="1">
    <citation type="journal article" date="2012" name="Nature">
        <title>A physical, genetic and functional sequence assembly of the barley genome.</title>
        <authorList>
            <consortium name="The International Barley Genome Sequencing Consortium"/>
            <person name="Mayer K.F."/>
            <person name="Waugh R."/>
            <person name="Brown J.W."/>
            <person name="Schulman A."/>
            <person name="Langridge P."/>
            <person name="Platzer M."/>
            <person name="Fincher G.B."/>
            <person name="Muehlbauer G.J."/>
            <person name="Sato K."/>
            <person name="Close T.J."/>
            <person name="Wise R.P."/>
            <person name="Stein N."/>
        </authorList>
    </citation>
    <scope>NUCLEOTIDE SEQUENCE [LARGE SCALE GENOMIC DNA]</scope>
    <source>
        <strain evidence="3">cv. Morex</strain>
    </source>
</reference>
<feature type="region of interest" description="Disordered" evidence="1">
    <location>
        <begin position="69"/>
        <end position="97"/>
    </location>
</feature>
<evidence type="ECO:0000313" key="2">
    <source>
        <dbReference type="EnsemblPlants" id="HORVU.MOREX.r3.2HG0211000.1.CDS1"/>
    </source>
</evidence>
<dbReference type="Gramene" id="HORVU.MOREX.r3.2HG0211000.1">
    <property type="protein sequence ID" value="HORVU.MOREX.r3.2HG0211000.1.CDS1"/>
    <property type="gene ID" value="HORVU.MOREX.r3.2HG0211000"/>
</dbReference>
<evidence type="ECO:0000313" key="3">
    <source>
        <dbReference type="Proteomes" id="UP000011116"/>
    </source>
</evidence>
<organism evidence="2 3">
    <name type="scientific">Hordeum vulgare subsp. vulgare</name>
    <name type="common">Domesticated barley</name>
    <dbReference type="NCBI Taxonomy" id="112509"/>
    <lineage>
        <taxon>Eukaryota</taxon>
        <taxon>Viridiplantae</taxon>
        <taxon>Streptophyta</taxon>
        <taxon>Embryophyta</taxon>
        <taxon>Tracheophyta</taxon>
        <taxon>Spermatophyta</taxon>
        <taxon>Magnoliopsida</taxon>
        <taxon>Liliopsida</taxon>
        <taxon>Poales</taxon>
        <taxon>Poaceae</taxon>
        <taxon>BOP clade</taxon>
        <taxon>Pooideae</taxon>
        <taxon>Triticodae</taxon>
        <taxon>Triticeae</taxon>
        <taxon>Hordeinae</taxon>
        <taxon>Hordeum</taxon>
    </lineage>
</organism>